<dbReference type="GO" id="GO:0005886">
    <property type="term" value="C:plasma membrane"/>
    <property type="evidence" value="ECO:0007669"/>
    <property type="project" value="UniProtKB-SubCell"/>
</dbReference>
<protein>
    <submittedName>
        <fullName evidence="11">WGS project CAEQ00000000 data, annotated contig 1713</fullName>
    </submittedName>
</protein>
<evidence type="ECO:0000256" key="9">
    <source>
        <dbReference type="SAM" id="SignalP"/>
    </source>
</evidence>
<dbReference type="GO" id="GO:0098552">
    <property type="term" value="C:side of membrane"/>
    <property type="evidence" value="ECO:0007669"/>
    <property type="project" value="UniProtKB-KW"/>
</dbReference>
<feature type="signal peptide" evidence="9">
    <location>
        <begin position="1"/>
        <end position="20"/>
    </location>
</feature>
<evidence type="ECO:0000313" key="12">
    <source>
        <dbReference type="Proteomes" id="UP000000702"/>
    </source>
</evidence>
<comment type="caution">
    <text evidence="11">The sequence shown here is derived from an EMBL/GenBank/DDBJ whole genome shotgun (WGS) entry which is preliminary data.</text>
</comment>
<feature type="domain" description="Trypanosome variant surface glycoprotein B-type N-terminal" evidence="10">
    <location>
        <begin position="90"/>
        <end position="377"/>
    </location>
</feature>
<evidence type="ECO:0000256" key="3">
    <source>
        <dbReference type="ARBA" id="ARBA00022475"/>
    </source>
</evidence>
<evidence type="ECO:0000256" key="7">
    <source>
        <dbReference type="ARBA" id="ARBA00023180"/>
    </source>
</evidence>
<gene>
    <name evidence="11" type="ORF">TCIL3000_0_41550</name>
</gene>
<reference evidence="11 12" key="2">
    <citation type="journal article" date="2012" name="Proc. Natl. Acad. Sci. U.S.A.">
        <title>Antigenic diversity is generated by distinct evolutionary mechanisms in African trypanosome species.</title>
        <authorList>
            <person name="Jackson A.P."/>
            <person name="Berry A."/>
            <person name="Aslett M."/>
            <person name="Allison H.C."/>
            <person name="Burton P."/>
            <person name="Vavrova-Anderson J."/>
            <person name="Brown R."/>
            <person name="Browne H."/>
            <person name="Corton N."/>
            <person name="Hauser H."/>
            <person name="Gamble J."/>
            <person name="Gilderthorp R."/>
            <person name="Marcello L."/>
            <person name="McQuillan J."/>
            <person name="Otto T.D."/>
            <person name="Quail M.A."/>
            <person name="Sanders M.J."/>
            <person name="van Tonder A."/>
            <person name="Ginger M.L."/>
            <person name="Field M.C."/>
            <person name="Barry J.D."/>
            <person name="Hertz-Fowler C."/>
            <person name="Berriman M."/>
        </authorList>
    </citation>
    <scope>NUCLEOTIDE SEQUENCE [LARGE SCALE GENOMIC DNA]</scope>
    <source>
        <strain evidence="11 12">IL3000</strain>
    </source>
</reference>
<keyword evidence="6" id="KW-0472">Membrane</keyword>
<dbReference type="Proteomes" id="UP000000702">
    <property type="component" value="Unassembled WGS sequence"/>
</dbReference>
<feature type="chain" id="PRO_5003394766" evidence="9">
    <location>
        <begin position="21"/>
        <end position="432"/>
    </location>
</feature>
<dbReference type="InterPro" id="IPR025932">
    <property type="entry name" value="Trypano_VSG_B_N_dom"/>
</dbReference>
<keyword evidence="4" id="KW-0336">GPI-anchor</keyword>
<keyword evidence="12" id="KW-1185">Reference proteome</keyword>
<evidence type="ECO:0000313" key="11">
    <source>
        <dbReference type="EMBL" id="CCD13404.1"/>
    </source>
</evidence>
<evidence type="ECO:0000256" key="6">
    <source>
        <dbReference type="ARBA" id="ARBA00023136"/>
    </source>
</evidence>
<evidence type="ECO:0000256" key="4">
    <source>
        <dbReference type="ARBA" id="ARBA00022622"/>
    </source>
</evidence>
<sequence>MVIVKLSLVALVFCAGAALSGKKPPSAKEFNLFCRILRVANDMMVEPDYVYDENTDRETLKEMEVLYNATTDNMNDFRRTLWDMKDFLKEHPPPIRLENRRKAHSEIKKLIIKAEREITENREIAVEVNKEKDAAKWLVLQGMYGDNVKDVPREEGAWTDMRNNSENIFVNNTSAAKSCGNESKAGKTIFNDFFCVCVGEGVEDTEGPCHPGIMAPKRALKSNKHCYEDANSDNCTKWTEMKHHSSSIPPIPLVQAIGKIEQQCRIEIGKEEKVKDIPNLLKEFIELIGVGEAKDGTNAKNIFGHSGRLKKNGNNNVNQCTGVGITGDKDQPDYHNDRICVDYTKNLKEGKTYEIPWHNRFKEAFDKMQEAKKIEDKIFQNHADILLLKTKAWTAYSIEKDDETINLDDMNISSIFEGAQLPPLFPFIFLIP</sequence>
<keyword evidence="7" id="KW-0325">Glycoprotein</keyword>
<proteinExistence type="predicted"/>
<dbReference type="AlphaFoldDB" id="F9W876"/>
<organism evidence="11 12">
    <name type="scientific">Trypanosoma congolense (strain IL3000)</name>
    <dbReference type="NCBI Taxonomy" id="1068625"/>
    <lineage>
        <taxon>Eukaryota</taxon>
        <taxon>Discoba</taxon>
        <taxon>Euglenozoa</taxon>
        <taxon>Kinetoplastea</taxon>
        <taxon>Metakinetoplastina</taxon>
        <taxon>Trypanosomatida</taxon>
        <taxon>Trypanosomatidae</taxon>
        <taxon>Trypanosoma</taxon>
        <taxon>Nannomonas</taxon>
    </lineage>
</organism>
<evidence type="ECO:0000256" key="1">
    <source>
        <dbReference type="ARBA" id="ARBA00002523"/>
    </source>
</evidence>
<evidence type="ECO:0000256" key="5">
    <source>
        <dbReference type="ARBA" id="ARBA00022729"/>
    </source>
</evidence>
<dbReference type="EMBL" id="CAEQ01001146">
    <property type="protein sequence ID" value="CCD13404.1"/>
    <property type="molecule type" value="Genomic_DNA"/>
</dbReference>
<keyword evidence="5 9" id="KW-0732">Signal</keyword>
<dbReference type="VEuPathDB" id="TriTrypDB:TcIL3000_0_41550"/>
<comment type="function">
    <text evidence="1">VSG forms a coat on the surface of the parasite. The trypanosome evades the immune response of the host by expressing a series of antigenically distinct VSGs from an estimated 1000 VSG genes.</text>
</comment>
<reference evidence="12" key="1">
    <citation type="submission" date="2011-07" db="EMBL/GenBank/DDBJ databases">
        <title>Divergent evolution of antigenic variation in African trypanosomes.</title>
        <authorList>
            <person name="Jackson A.P."/>
            <person name="Berry A."/>
            <person name="Allison H.C."/>
            <person name="Burton P."/>
            <person name="Anderson J."/>
            <person name="Aslett M."/>
            <person name="Brown R."/>
            <person name="Corton N."/>
            <person name="Harris D."/>
            <person name="Hauser H."/>
            <person name="Gamble J."/>
            <person name="Gilderthorp R."/>
            <person name="McQuillan J."/>
            <person name="Quail M.A."/>
            <person name="Sanders M."/>
            <person name="Van Tonder A."/>
            <person name="Ginger M.L."/>
            <person name="Donelson J.E."/>
            <person name="Field M.C."/>
            <person name="Barry J.D."/>
            <person name="Berriman M."/>
            <person name="Hertz-Fowler C."/>
        </authorList>
    </citation>
    <scope>NUCLEOTIDE SEQUENCE [LARGE SCALE GENOMIC DNA]</scope>
    <source>
        <strain evidence="12">IL3000</strain>
    </source>
</reference>
<keyword evidence="3" id="KW-1003">Cell membrane</keyword>
<name>F9W876_TRYCI</name>
<dbReference type="Pfam" id="PF13206">
    <property type="entry name" value="VSG_B"/>
    <property type="match status" value="1"/>
</dbReference>
<comment type="subcellular location">
    <subcellularLocation>
        <location evidence="2">Cell membrane</location>
        <topology evidence="2">Lipid-anchor</topology>
        <topology evidence="2">GPI-anchor</topology>
    </subcellularLocation>
</comment>
<accession>F9W876</accession>
<evidence type="ECO:0000256" key="8">
    <source>
        <dbReference type="ARBA" id="ARBA00023288"/>
    </source>
</evidence>
<evidence type="ECO:0000256" key="2">
    <source>
        <dbReference type="ARBA" id="ARBA00004609"/>
    </source>
</evidence>
<keyword evidence="8" id="KW-0449">Lipoprotein</keyword>
<evidence type="ECO:0000259" key="10">
    <source>
        <dbReference type="Pfam" id="PF13206"/>
    </source>
</evidence>